<evidence type="ECO:0000256" key="6">
    <source>
        <dbReference type="ARBA" id="ARBA00048184"/>
    </source>
</evidence>
<protein>
    <recommendedName>
        <fullName evidence="3 7">UDP-N-acetylglucosamine transferase subunit ALG13</fullName>
        <ecNumber evidence="2 7">2.4.1.141</ecNumber>
    </recommendedName>
    <alternativeName>
        <fullName evidence="5 7">Asparagine-linked glycosylation protein 13</fullName>
    </alternativeName>
</protein>
<dbReference type="PANTHER" id="PTHR47043">
    <property type="entry name" value="UDP-N-ACETYLGLUCOSAMINE TRANSFERASE SUBUNIT ALG13"/>
    <property type="match status" value="1"/>
</dbReference>
<comment type="similarity">
    <text evidence="7">Belongs to the glycosyltransferase 28 family.</text>
</comment>
<comment type="catalytic activity">
    <reaction evidence="6">
        <text>an N-acetyl-alpha-D-glucosaminyl-diphospho-di-trans,poly-cis-dolichol + UDP-N-acetyl-alpha-D-glucosamine = an N,N'-diacetylchitobiosyl-diphospho-di-trans,poly-cis-dolichol + UDP + H(+)</text>
        <dbReference type="Rhea" id="RHEA:23380"/>
        <dbReference type="Rhea" id="RHEA-COMP:19507"/>
        <dbReference type="Rhea" id="RHEA-COMP:19510"/>
        <dbReference type="ChEBI" id="CHEBI:15378"/>
        <dbReference type="ChEBI" id="CHEBI:57269"/>
        <dbReference type="ChEBI" id="CHEBI:57705"/>
        <dbReference type="ChEBI" id="CHEBI:58223"/>
        <dbReference type="ChEBI" id="CHEBI:58427"/>
        <dbReference type="EC" id="2.4.1.141"/>
    </reaction>
</comment>
<keyword evidence="7" id="KW-0256">Endoplasmic reticulum</keyword>
<dbReference type="InterPro" id="IPR052474">
    <property type="entry name" value="UDP-GlcNAc_transferase"/>
</dbReference>
<organism evidence="9 10">
    <name type="scientific">Candida glabrata</name>
    <name type="common">Yeast</name>
    <name type="synonym">Torulopsis glabrata</name>
    <dbReference type="NCBI Taxonomy" id="5478"/>
    <lineage>
        <taxon>Eukaryota</taxon>
        <taxon>Fungi</taxon>
        <taxon>Dikarya</taxon>
        <taxon>Ascomycota</taxon>
        <taxon>Saccharomycotina</taxon>
        <taxon>Saccharomycetes</taxon>
        <taxon>Saccharomycetales</taxon>
        <taxon>Saccharomycetaceae</taxon>
        <taxon>Nakaseomyces</taxon>
    </lineage>
</organism>
<dbReference type="GO" id="GO:0043541">
    <property type="term" value="C:UDP-N-acetylglucosamine transferase complex"/>
    <property type="evidence" value="ECO:0007669"/>
    <property type="project" value="EnsemblFungi"/>
</dbReference>
<dbReference type="VEuPathDB" id="FungiDB:GWK60_D06457"/>
<accession>A0A0W0CIJ3</accession>
<dbReference type="Gene3D" id="3.40.50.2000">
    <property type="entry name" value="Glycogen Phosphorylase B"/>
    <property type="match status" value="1"/>
</dbReference>
<dbReference type="InterPro" id="IPR007235">
    <property type="entry name" value="Glyco_trans_28_C"/>
</dbReference>
<dbReference type="EC" id="2.4.1.141" evidence="2 7"/>
<sequence>MSAFVTCGATVPFPALVEAVLAPEFVGCLSREGYRVLCVQFGRGYDFEAQFTSVTCTRMPLESAEVSELRQLVRDERVTVMGYKVQDVVVLGFAYSNNILQIIDRYGDVVISHAGTGSILDSLRLNKKLIVVVNHTLMDNHQKQIAEKFQNLGHILATNPTAIELCDAMKRLKHEDLIPLSSETNTEFMERLKSIAYS</sequence>
<dbReference type="OrthoDB" id="20273at2759"/>
<gene>
    <name evidence="7" type="primary">ALG13</name>
    <name evidence="9" type="ORF">AO440_000868</name>
</gene>
<dbReference type="PhylomeDB" id="A0A0W0CIJ3"/>
<dbReference type="SMR" id="A0A0W0CIJ3"/>
<dbReference type="PANTHER" id="PTHR47043:SF1">
    <property type="entry name" value="UDP-N-ACETYLGLUCOSAMINE TRANSFERASE SUBUNIT ALG13"/>
    <property type="match status" value="1"/>
</dbReference>
<comment type="function">
    <text evidence="4 7">Involved in protein N-glycosylation. Essential for the second step of the dolichol-linked oligosaccharide pathway.</text>
</comment>
<dbReference type="OMA" id="ILDAWKM"/>
<dbReference type="GO" id="GO:0005829">
    <property type="term" value="C:cytosol"/>
    <property type="evidence" value="ECO:0007669"/>
    <property type="project" value="EnsemblFungi"/>
</dbReference>
<name>A0A0W0CIJ3_CANGB</name>
<dbReference type="VEuPathDB" id="FungiDB:CAGL0D06270g"/>
<evidence type="ECO:0000259" key="8">
    <source>
        <dbReference type="Pfam" id="PF04101"/>
    </source>
</evidence>
<dbReference type="GO" id="GO:0098548">
    <property type="term" value="C:cytoplasmic side of Golgi membrane"/>
    <property type="evidence" value="ECO:0007669"/>
    <property type="project" value="EnsemblFungi"/>
</dbReference>
<comment type="subunit">
    <text evidence="1 7">Heterodimer with ALG14 to form a functional enzyme.</text>
</comment>
<dbReference type="VEuPathDB" id="FungiDB:B1J91_D06270g"/>
<dbReference type="VEuPathDB" id="FungiDB:GVI51_D06259"/>
<comment type="subcellular location">
    <subcellularLocation>
        <location evidence="7">Endoplasmic reticulum</location>
    </subcellularLocation>
</comment>
<dbReference type="GO" id="GO:0006488">
    <property type="term" value="P:dolichol-linked oligosaccharide biosynthetic process"/>
    <property type="evidence" value="ECO:0007669"/>
    <property type="project" value="EnsemblFungi"/>
</dbReference>
<dbReference type="VEuPathDB" id="FungiDB:GW608_D06501"/>
<dbReference type="GO" id="GO:0004577">
    <property type="term" value="F:N-acetylglucosaminyldiphosphodolichol N-acetylglucosaminyltransferase activity"/>
    <property type="evidence" value="ECO:0007669"/>
    <property type="project" value="UniProtKB-EC"/>
</dbReference>
<evidence type="ECO:0000256" key="3">
    <source>
        <dbReference type="ARBA" id="ARBA00017468"/>
    </source>
</evidence>
<keyword evidence="7" id="KW-0328">Glycosyltransferase</keyword>
<reference evidence="9 10" key="1">
    <citation type="submission" date="2015-10" db="EMBL/GenBank/DDBJ databases">
        <title>Draft genomes sequences of Candida glabrata isolates 1A, 1B, 2A, 2B, 3A and 3B.</title>
        <authorList>
            <person name="Haavelsrud O.E."/>
            <person name="Gaustad P."/>
        </authorList>
    </citation>
    <scope>NUCLEOTIDE SEQUENCE [LARGE SCALE GENOMIC DNA]</scope>
    <source>
        <strain evidence="9">910700640</strain>
    </source>
</reference>
<evidence type="ECO:0000313" key="10">
    <source>
        <dbReference type="Proteomes" id="UP000054886"/>
    </source>
</evidence>
<keyword evidence="7 9" id="KW-0808">Transferase</keyword>
<evidence type="ECO:0000256" key="2">
    <source>
        <dbReference type="ARBA" id="ARBA00012614"/>
    </source>
</evidence>
<evidence type="ECO:0000256" key="4">
    <source>
        <dbReference type="ARBA" id="ARBA00024804"/>
    </source>
</evidence>
<dbReference type="Pfam" id="PF04101">
    <property type="entry name" value="Glyco_tran_28_C"/>
    <property type="match status" value="1"/>
</dbReference>
<comment type="caution">
    <text evidence="9">The sequence shown here is derived from an EMBL/GenBank/DDBJ whole genome shotgun (WGS) entry which is preliminary data.</text>
</comment>
<evidence type="ECO:0000256" key="1">
    <source>
        <dbReference type="ARBA" id="ARBA00011198"/>
    </source>
</evidence>
<dbReference type="Proteomes" id="UP000054886">
    <property type="component" value="Unassembled WGS sequence"/>
</dbReference>
<proteinExistence type="inferred from homology"/>
<dbReference type="GO" id="GO:0042802">
    <property type="term" value="F:identical protein binding"/>
    <property type="evidence" value="ECO:0007669"/>
    <property type="project" value="EnsemblFungi"/>
</dbReference>
<evidence type="ECO:0000256" key="5">
    <source>
        <dbReference type="ARBA" id="ARBA00032061"/>
    </source>
</evidence>
<evidence type="ECO:0000256" key="7">
    <source>
        <dbReference type="RuleBase" id="RU362128"/>
    </source>
</evidence>
<evidence type="ECO:0000313" key="9">
    <source>
        <dbReference type="EMBL" id="KTB00677.1"/>
    </source>
</evidence>
<dbReference type="AlphaFoldDB" id="A0A0W0CIJ3"/>
<dbReference type="EMBL" id="LLZZ01000136">
    <property type="protein sequence ID" value="KTB00677.1"/>
    <property type="molecule type" value="Genomic_DNA"/>
</dbReference>
<feature type="domain" description="Glycosyl transferase family 28 C-terminal" evidence="8">
    <location>
        <begin position="4"/>
        <end position="178"/>
    </location>
</feature>